<keyword evidence="2" id="KW-1185">Reference proteome</keyword>
<reference evidence="1 2" key="1">
    <citation type="journal article" date="2018" name="MBio">
        <title>Comparative Genomics Reveals the Core Gene Toolbox for the Fungus-Insect Symbiosis.</title>
        <authorList>
            <person name="Wang Y."/>
            <person name="Stata M."/>
            <person name="Wang W."/>
            <person name="Stajich J.E."/>
            <person name="White M.M."/>
            <person name="Moncalvo J.M."/>
        </authorList>
    </citation>
    <scope>NUCLEOTIDE SEQUENCE [LARGE SCALE GENOMIC DNA]</scope>
    <source>
        <strain evidence="1 2">SWE-8-4</strain>
    </source>
</reference>
<name>A0A2T9Y842_9FUNG</name>
<gene>
    <name evidence="1" type="ORF">BB561_005833</name>
</gene>
<comment type="caution">
    <text evidence="1">The sequence shown here is derived from an EMBL/GenBank/DDBJ whole genome shotgun (WGS) entry which is preliminary data.</text>
</comment>
<dbReference type="AlphaFoldDB" id="A0A2T9Y842"/>
<proteinExistence type="predicted"/>
<protein>
    <submittedName>
        <fullName evidence="1">Uncharacterized protein</fullName>
    </submittedName>
</protein>
<accession>A0A2T9Y842</accession>
<evidence type="ECO:0000313" key="2">
    <source>
        <dbReference type="Proteomes" id="UP000245383"/>
    </source>
</evidence>
<dbReference type="Proteomes" id="UP000245383">
    <property type="component" value="Unassembled WGS sequence"/>
</dbReference>
<evidence type="ECO:0000313" key="1">
    <source>
        <dbReference type="EMBL" id="PVU88472.1"/>
    </source>
</evidence>
<sequence>MYVHQANRLVTADLDTNPPNEEILQSIVKIEAFIRASNLNSAVRYVVKHEGQVIENNDEIYPENIKRNSP</sequence>
<organism evidence="1 2">
    <name type="scientific">Smittium simulii</name>
    <dbReference type="NCBI Taxonomy" id="133385"/>
    <lineage>
        <taxon>Eukaryota</taxon>
        <taxon>Fungi</taxon>
        <taxon>Fungi incertae sedis</taxon>
        <taxon>Zoopagomycota</taxon>
        <taxon>Kickxellomycotina</taxon>
        <taxon>Harpellomycetes</taxon>
        <taxon>Harpellales</taxon>
        <taxon>Legeriomycetaceae</taxon>
        <taxon>Smittium</taxon>
    </lineage>
</organism>
<dbReference type="EMBL" id="MBFR01000383">
    <property type="protein sequence ID" value="PVU88472.1"/>
    <property type="molecule type" value="Genomic_DNA"/>
</dbReference>